<organism evidence="2 3">
    <name type="scientific">Stephanodiscus triporus</name>
    <dbReference type="NCBI Taxonomy" id="2934178"/>
    <lineage>
        <taxon>Eukaryota</taxon>
        <taxon>Sar</taxon>
        <taxon>Stramenopiles</taxon>
        <taxon>Ochrophyta</taxon>
        <taxon>Bacillariophyta</taxon>
        <taxon>Coscinodiscophyceae</taxon>
        <taxon>Thalassiosirophycidae</taxon>
        <taxon>Stephanodiscales</taxon>
        <taxon>Stephanodiscaceae</taxon>
        <taxon>Stephanodiscus</taxon>
    </lineage>
</organism>
<reference evidence="2 3" key="1">
    <citation type="submission" date="2024-10" db="EMBL/GenBank/DDBJ databases">
        <title>Updated reference genomes for cyclostephanoid diatoms.</title>
        <authorList>
            <person name="Roberts W.R."/>
            <person name="Alverson A.J."/>
        </authorList>
    </citation>
    <scope>NUCLEOTIDE SEQUENCE [LARGE SCALE GENOMIC DNA]</scope>
    <source>
        <strain evidence="2 3">AJA276-08</strain>
    </source>
</reference>
<feature type="compositionally biased region" description="Polar residues" evidence="1">
    <location>
        <begin position="172"/>
        <end position="189"/>
    </location>
</feature>
<evidence type="ECO:0000256" key="1">
    <source>
        <dbReference type="SAM" id="MobiDB-lite"/>
    </source>
</evidence>
<sequence>MTFFETVHVCLSPADASKLSGRYETAVDVNGKSVPVLRSIRHAPKELVLQGSMTPSKAKPSASDIDDLCDKFAKKMNVTPNKKKPSGSKVKSTEGEKATNEVSDKPLKVVDGGLFGGFVIVPKTGGCIDSTKKSKKEMKALALSKAKAWSESRVSAKTAKSTRDQSIAVAAQENSGAKSNVRSTRSTMK</sequence>
<dbReference type="EMBL" id="JALLAZ020000388">
    <property type="protein sequence ID" value="KAL3796372.1"/>
    <property type="molecule type" value="Genomic_DNA"/>
</dbReference>
<evidence type="ECO:0000313" key="2">
    <source>
        <dbReference type="EMBL" id="KAL3796372.1"/>
    </source>
</evidence>
<feature type="region of interest" description="Disordered" evidence="1">
    <location>
        <begin position="152"/>
        <end position="189"/>
    </location>
</feature>
<dbReference type="AlphaFoldDB" id="A0ABD3Q8H9"/>
<comment type="caution">
    <text evidence="2">The sequence shown here is derived from an EMBL/GenBank/DDBJ whole genome shotgun (WGS) entry which is preliminary data.</text>
</comment>
<evidence type="ECO:0000313" key="3">
    <source>
        <dbReference type="Proteomes" id="UP001530315"/>
    </source>
</evidence>
<proteinExistence type="predicted"/>
<gene>
    <name evidence="2" type="ORF">ACHAW5_001698</name>
</gene>
<protein>
    <submittedName>
        <fullName evidence="2">Uncharacterized protein</fullName>
    </submittedName>
</protein>
<dbReference type="Proteomes" id="UP001530315">
    <property type="component" value="Unassembled WGS sequence"/>
</dbReference>
<feature type="compositionally biased region" description="Basic and acidic residues" evidence="1">
    <location>
        <begin position="91"/>
        <end position="101"/>
    </location>
</feature>
<accession>A0ABD3Q8H9</accession>
<feature type="region of interest" description="Disordered" evidence="1">
    <location>
        <begin position="77"/>
        <end position="101"/>
    </location>
</feature>
<keyword evidence="3" id="KW-1185">Reference proteome</keyword>
<name>A0ABD3Q8H9_9STRA</name>